<dbReference type="Proteomes" id="UP000838412">
    <property type="component" value="Chromosome 16"/>
</dbReference>
<dbReference type="PROSITE" id="PS00189">
    <property type="entry name" value="LIPOYL"/>
    <property type="match status" value="1"/>
</dbReference>
<dbReference type="InterPro" id="IPR006257">
    <property type="entry name" value="LAT1"/>
</dbReference>
<dbReference type="InterPro" id="IPR036625">
    <property type="entry name" value="E3-bd_dom_sf"/>
</dbReference>
<dbReference type="InterPro" id="IPR045257">
    <property type="entry name" value="E2/Pdx1"/>
</dbReference>
<keyword evidence="5" id="KW-0450">Lipoyl</keyword>
<keyword evidence="17" id="KW-1185">Reference proteome</keyword>
<feature type="domain" description="Peripheral subunit-binding (PSBD)" evidence="15">
    <location>
        <begin position="225"/>
        <end position="259"/>
    </location>
</feature>
<accession>A0A8J9Z567</accession>
<dbReference type="InterPro" id="IPR001078">
    <property type="entry name" value="2-oxoacid_DH_actylTfrase"/>
</dbReference>
<dbReference type="InterPro" id="IPR000089">
    <property type="entry name" value="Biotin_lipoyl"/>
</dbReference>
<keyword evidence="7" id="KW-0012">Acyltransferase</keyword>
<evidence type="ECO:0000256" key="6">
    <source>
        <dbReference type="ARBA" id="ARBA00022946"/>
    </source>
</evidence>
<dbReference type="Gene3D" id="3.30.559.10">
    <property type="entry name" value="Chloramphenicol acetyltransferase-like domain"/>
    <property type="match status" value="1"/>
</dbReference>
<dbReference type="NCBIfam" id="TIGR01349">
    <property type="entry name" value="PDHac_trf_mito"/>
    <property type="match status" value="1"/>
</dbReference>
<dbReference type="PANTHER" id="PTHR23151">
    <property type="entry name" value="DIHYDROLIPOAMIDE ACETYL/SUCCINYL-TRANSFERASE-RELATED"/>
    <property type="match status" value="1"/>
</dbReference>
<evidence type="ECO:0000256" key="1">
    <source>
        <dbReference type="ARBA" id="ARBA00001938"/>
    </source>
</evidence>
<evidence type="ECO:0000259" key="14">
    <source>
        <dbReference type="Pfam" id="PF00364"/>
    </source>
</evidence>
<comment type="subunit">
    <text evidence="10">Part of the pyruvate dehydrogenase complex (PDHc) that is a multi-enzyme complex composed of multiple copies of three enzymes, pyruvate dehydrogenase (subunits PDH1A and PDHB, E1 component), dihydrolipoamide acetyltransferase (DLAT, E2 component), and dihydrolipoamide dehydrogenase (DLD, E3 component) to which is added an additional protein the E3-binding protein (PDHX, E3BP). In terms of structural architecture, the E2 and E3BP components assemble into a 60meric central core with icosahedral symmetry. The central core is decorated with E1 and E3 proteins. Currently, two alternative models for the E2:E3BP stoichiometry are considered as being either 48:12 (E2(48)-E3BP(12)) or 40:20 (E2(40)-E3BP(20)). Interacts with PDK2 and PDK3. Interacts with SIRT4. Interacts with PDHB.</text>
</comment>
<dbReference type="FunFam" id="2.40.50.100:FF:000010">
    <property type="entry name" value="Acetyltransferase component of pyruvate dehydrogenase complex"/>
    <property type="match status" value="1"/>
</dbReference>
<comment type="cofactor">
    <cofactor evidence="1">
        <name>(R)-lipoate</name>
        <dbReference type="ChEBI" id="CHEBI:83088"/>
    </cofactor>
</comment>
<dbReference type="EC" id="2.3.1.12" evidence="3"/>
<dbReference type="InterPro" id="IPR023213">
    <property type="entry name" value="CAT-like_dom_sf"/>
</dbReference>
<evidence type="ECO:0000256" key="8">
    <source>
        <dbReference type="ARBA" id="ARBA00032943"/>
    </source>
</evidence>
<dbReference type="FunFam" id="3.30.559.10:FF:000003">
    <property type="entry name" value="Acetyltransferase component of pyruvate dehydrogenase complex"/>
    <property type="match status" value="1"/>
</dbReference>
<comment type="similarity">
    <text evidence="2">Belongs to the 2-oxoacid dehydrogenase family.</text>
</comment>
<dbReference type="Pfam" id="PF00198">
    <property type="entry name" value="2-oxoacid_dh"/>
    <property type="match status" value="1"/>
</dbReference>
<keyword evidence="6" id="KW-0809">Transit peptide</keyword>
<protein>
    <recommendedName>
        <fullName evidence="3">dihydrolipoyllysine-residue acetyltransferase</fullName>
        <ecNumber evidence="3">2.3.1.12</ecNumber>
    </recommendedName>
    <alternativeName>
        <fullName evidence="8">Pyruvate dehydrogenase complex component E2</fullName>
    </alternativeName>
</protein>
<dbReference type="Gene3D" id="2.40.50.100">
    <property type="match status" value="1"/>
</dbReference>
<evidence type="ECO:0000256" key="5">
    <source>
        <dbReference type="ARBA" id="ARBA00022823"/>
    </source>
</evidence>
<dbReference type="InterPro" id="IPR003016">
    <property type="entry name" value="2-oxoA_DH_lipoyl-BS"/>
</dbReference>
<comment type="function">
    <text evidence="9">As part of the pyruvate dehydrogenase complex, catalyzes the transfers of an acetyl group to a lipoic acid moiety. The pyruvate dehydrogenase complex, catalyzes the overall conversion of pyruvate to acetyl-CoA and CO(2), and thereby links cytoplasmic glycolysis and the mitochondrial tricarboxylic acid (TCA) cycle.</text>
</comment>
<feature type="compositionally biased region" description="Pro residues" evidence="12">
    <location>
        <begin position="180"/>
        <end position="221"/>
    </location>
</feature>
<dbReference type="SUPFAM" id="SSF52777">
    <property type="entry name" value="CoA-dependent acyltransferases"/>
    <property type="match status" value="1"/>
</dbReference>
<feature type="domain" description="2-oxoacid dehydrogenase acyltransferase catalytic" evidence="13">
    <location>
        <begin position="286"/>
        <end position="514"/>
    </location>
</feature>
<dbReference type="OrthoDB" id="537444at2759"/>
<evidence type="ECO:0000259" key="15">
    <source>
        <dbReference type="Pfam" id="PF02817"/>
    </source>
</evidence>
<evidence type="ECO:0000313" key="17">
    <source>
        <dbReference type="Proteomes" id="UP000838412"/>
    </source>
</evidence>
<dbReference type="GO" id="GO:0004742">
    <property type="term" value="F:dihydrolipoyllysine-residue acetyltransferase activity"/>
    <property type="evidence" value="ECO:0007669"/>
    <property type="project" value="UniProtKB-EC"/>
</dbReference>
<evidence type="ECO:0000259" key="13">
    <source>
        <dbReference type="Pfam" id="PF00198"/>
    </source>
</evidence>
<evidence type="ECO:0000256" key="10">
    <source>
        <dbReference type="ARBA" id="ARBA00046790"/>
    </source>
</evidence>
<evidence type="ECO:0000256" key="11">
    <source>
        <dbReference type="ARBA" id="ARBA00047887"/>
    </source>
</evidence>
<dbReference type="InterPro" id="IPR011053">
    <property type="entry name" value="Single_hybrid_motif"/>
</dbReference>
<evidence type="ECO:0000256" key="12">
    <source>
        <dbReference type="SAM" id="MobiDB-lite"/>
    </source>
</evidence>
<dbReference type="Pfam" id="PF02817">
    <property type="entry name" value="E3_binding"/>
    <property type="match status" value="1"/>
</dbReference>
<dbReference type="CDD" id="cd06849">
    <property type="entry name" value="lipoyl_domain"/>
    <property type="match status" value="1"/>
</dbReference>
<dbReference type="EMBL" id="OV696701">
    <property type="protein sequence ID" value="CAH1247546.1"/>
    <property type="molecule type" value="Genomic_DNA"/>
</dbReference>
<dbReference type="SUPFAM" id="SSF51230">
    <property type="entry name" value="Single hybrid motif"/>
    <property type="match status" value="1"/>
</dbReference>
<feature type="domain" description="Lipoyl-binding" evidence="14">
    <location>
        <begin position="80"/>
        <end position="153"/>
    </location>
</feature>
<organism evidence="16 17">
    <name type="scientific">Branchiostoma lanceolatum</name>
    <name type="common">Common lancelet</name>
    <name type="synonym">Amphioxus lanceolatum</name>
    <dbReference type="NCBI Taxonomy" id="7740"/>
    <lineage>
        <taxon>Eukaryota</taxon>
        <taxon>Metazoa</taxon>
        <taxon>Chordata</taxon>
        <taxon>Cephalochordata</taxon>
        <taxon>Leptocardii</taxon>
        <taxon>Amphioxiformes</taxon>
        <taxon>Branchiostomatidae</taxon>
        <taxon>Branchiostoma</taxon>
    </lineage>
</organism>
<dbReference type="PANTHER" id="PTHR23151:SF90">
    <property type="entry name" value="DIHYDROLIPOYLLYSINE-RESIDUE ACETYLTRANSFERASE COMPONENT OF PYRUVATE DEHYDROGENASE COMPLEX, MITOCHONDRIAL-RELATED"/>
    <property type="match status" value="1"/>
</dbReference>
<dbReference type="AlphaFoldDB" id="A0A8J9Z567"/>
<name>A0A8J9Z567_BRALA</name>
<reference evidence="16" key="1">
    <citation type="submission" date="2022-01" db="EMBL/GenBank/DDBJ databases">
        <authorList>
            <person name="Braso-Vives M."/>
        </authorList>
    </citation>
    <scope>NUCLEOTIDE SEQUENCE</scope>
</reference>
<evidence type="ECO:0000256" key="7">
    <source>
        <dbReference type="ARBA" id="ARBA00023315"/>
    </source>
</evidence>
<dbReference type="SUPFAM" id="SSF47005">
    <property type="entry name" value="Peripheral subunit-binding domain of 2-oxo acid dehydrogenase complex"/>
    <property type="match status" value="1"/>
</dbReference>
<sequence length="514" mass="54266">MLRSAAQLRGCLRRFPGVKLAPGTGKGSSRTVGVRCGCSAAHVAARSRATLTSSKPQDGRMVFLMSKRLYSSDGLPTHHKVVLPALSPTMEMGTIVSWEKQVGDQLNEGDLLAEIETDKATMGFETPEEGYLARIFIEGGVKDIPIGKLLCIIVENEEDIAKFKDWSPPADAEPAEKPLPKPVSEPPPPPPPAAAPPPPPPPPPVAAMPPPPTPAAPPPTPGARVFASPLAKKLAADKGIDLSMVSGTGPGGRIRSQDIAAFTPAAAPAPAVAPAAPAAAPVGTFVDIPLTNVRKVIASRLLQSKTTIPHYYLSVDINMDSVIALRKDLNVVLQKDEVKLSVNDFIIKAAALSCLKVPECNSSWMDSVIRQYNKVDMSVAVSTDSGLITPIVFNAHTKGLAAINSDVNSLAARAREGKLQLQEFQGGTFTVSNLGMFGIKNFSAVINPPQACILAIGGAVKTVVPDQDAENGLSVATMMSVTLSCDHRVVDGAVGAQWLQEFKLYLEKPETMLL</sequence>
<evidence type="ECO:0000256" key="2">
    <source>
        <dbReference type="ARBA" id="ARBA00007317"/>
    </source>
</evidence>
<evidence type="ECO:0000313" key="16">
    <source>
        <dbReference type="EMBL" id="CAH1247546.1"/>
    </source>
</evidence>
<comment type="catalytic activity">
    <reaction evidence="11">
        <text>N(6)-[(R)-dihydrolipoyl]-L-lysyl-[protein] + acetyl-CoA = N(6)-[(R)-S(8)-acetyldihydrolipoyl]-L-lysyl-[protein] + CoA</text>
        <dbReference type="Rhea" id="RHEA:17017"/>
        <dbReference type="Rhea" id="RHEA-COMP:10475"/>
        <dbReference type="Rhea" id="RHEA-COMP:10478"/>
        <dbReference type="ChEBI" id="CHEBI:57287"/>
        <dbReference type="ChEBI" id="CHEBI:57288"/>
        <dbReference type="ChEBI" id="CHEBI:83100"/>
        <dbReference type="ChEBI" id="CHEBI:83111"/>
        <dbReference type="EC" id="2.3.1.12"/>
    </reaction>
    <physiologicalReaction direction="left-to-right" evidence="11">
        <dbReference type="Rhea" id="RHEA:17018"/>
    </physiologicalReaction>
</comment>
<dbReference type="Pfam" id="PF00364">
    <property type="entry name" value="Biotin_lipoyl"/>
    <property type="match status" value="1"/>
</dbReference>
<dbReference type="GO" id="GO:0045254">
    <property type="term" value="C:pyruvate dehydrogenase complex"/>
    <property type="evidence" value="ECO:0007669"/>
    <property type="project" value="InterPro"/>
</dbReference>
<keyword evidence="4" id="KW-0808">Transferase</keyword>
<evidence type="ECO:0000256" key="4">
    <source>
        <dbReference type="ARBA" id="ARBA00022679"/>
    </source>
</evidence>
<dbReference type="InterPro" id="IPR004167">
    <property type="entry name" value="PSBD"/>
</dbReference>
<proteinExistence type="inferred from homology"/>
<feature type="region of interest" description="Disordered" evidence="12">
    <location>
        <begin position="165"/>
        <end position="224"/>
    </location>
</feature>
<gene>
    <name evidence="16" type="primary">DLAT</name>
    <name evidence="16" type="ORF">BLAG_LOCUS9175</name>
</gene>
<evidence type="ECO:0000256" key="3">
    <source>
        <dbReference type="ARBA" id="ARBA00013114"/>
    </source>
</evidence>
<dbReference type="GO" id="GO:0006086">
    <property type="term" value="P:pyruvate decarboxylation to acetyl-CoA"/>
    <property type="evidence" value="ECO:0007669"/>
    <property type="project" value="InterPro"/>
</dbReference>
<dbReference type="Gene3D" id="4.10.320.10">
    <property type="entry name" value="E3-binding domain"/>
    <property type="match status" value="1"/>
</dbReference>
<evidence type="ECO:0000256" key="9">
    <source>
        <dbReference type="ARBA" id="ARBA00045906"/>
    </source>
</evidence>